<gene>
    <name evidence="1" type="ORF">DFK10_06685</name>
</gene>
<accession>A0A2V1P557</accession>
<dbReference type="EMBL" id="QETF01000005">
    <property type="protein sequence ID" value="PWG17446.1"/>
    <property type="molecule type" value="Genomic_DNA"/>
</dbReference>
<dbReference type="InterPro" id="IPR027417">
    <property type="entry name" value="P-loop_NTPase"/>
</dbReference>
<dbReference type="SUPFAM" id="SSF52540">
    <property type="entry name" value="P-loop containing nucleoside triphosphate hydrolases"/>
    <property type="match status" value="1"/>
</dbReference>
<evidence type="ECO:0008006" key="3">
    <source>
        <dbReference type="Google" id="ProtNLM"/>
    </source>
</evidence>
<sequence length="253" mass="28991">MIDALWTRLSLRHRPAANCFLLFHKCGNNYTNALHRLDRGQPYVRDVRMATARRISRPRPGRIVNFRCRNFDLACLVEHGLLHRPDGRFVVFTRHPASFVLSATRYHLRGTEAWARRTAQPHLGGQTLTGALRAAPDEGARQIITMTHFPWLFERMVSFVPCFEERAFLRIRIEELFTARDPAYYEQLAAFLRLGDRAAFRRALMAASPAFKPSLPDHATGSFRQADPVGALAPAARAYYAAHWQQFAERLGY</sequence>
<proteinExistence type="predicted"/>
<evidence type="ECO:0000313" key="1">
    <source>
        <dbReference type="EMBL" id="PWG17446.1"/>
    </source>
</evidence>
<protein>
    <recommendedName>
        <fullName evidence="3">Sulfotransferase family protein</fullName>
    </recommendedName>
</protein>
<dbReference type="AlphaFoldDB" id="A0A2V1P557"/>
<organism evidence="1 2">
    <name type="scientific">Salibaculum griseiflavum</name>
    <dbReference type="NCBI Taxonomy" id="1914409"/>
    <lineage>
        <taxon>Bacteria</taxon>
        <taxon>Pseudomonadati</taxon>
        <taxon>Pseudomonadota</taxon>
        <taxon>Alphaproteobacteria</taxon>
        <taxon>Rhodobacterales</taxon>
        <taxon>Roseobacteraceae</taxon>
        <taxon>Salibaculum</taxon>
    </lineage>
</organism>
<dbReference type="Proteomes" id="UP000245293">
    <property type="component" value="Unassembled WGS sequence"/>
</dbReference>
<name>A0A2V1P557_9RHOB</name>
<evidence type="ECO:0000313" key="2">
    <source>
        <dbReference type="Proteomes" id="UP000245293"/>
    </source>
</evidence>
<dbReference type="OrthoDB" id="8478924at2"/>
<dbReference type="RefSeq" id="WP_109387876.1">
    <property type="nucleotide sequence ID" value="NZ_QETF01000005.1"/>
</dbReference>
<comment type="caution">
    <text evidence="1">The sequence shown here is derived from an EMBL/GenBank/DDBJ whole genome shotgun (WGS) entry which is preliminary data.</text>
</comment>
<reference evidence="2" key="1">
    <citation type="submission" date="2018-05" db="EMBL/GenBank/DDBJ databases">
        <authorList>
            <person name="Du Z."/>
            <person name="Wang X."/>
        </authorList>
    </citation>
    <scope>NUCLEOTIDE SEQUENCE [LARGE SCALE GENOMIC DNA]</scope>
    <source>
        <strain evidence="2">WDS4C29</strain>
    </source>
</reference>
<keyword evidence="2" id="KW-1185">Reference proteome</keyword>